<dbReference type="NCBIfam" id="TIGR02960">
    <property type="entry name" value="SigX5"/>
    <property type="match status" value="1"/>
</dbReference>
<dbReference type="AlphaFoldDB" id="A0A3M2L9Q2"/>
<reference evidence="10 11" key="1">
    <citation type="submission" date="2018-10" db="EMBL/GenBank/DDBJ databases">
        <title>Isolation from cow dung.</title>
        <authorList>
            <person name="Ling L."/>
        </authorList>
    </citation>
    <scope>NUCLEOTIDE SEQUENCE [LARGE SCALE GENOMIC DNA]</scope>
    <source>
        <strain evidence="10 11">NEAU-LL90</strain>
    </source>
</reference>
<proteinExistence type="inferred from homology"/>
<sequence length="316" mass="34788">MTVADDIAVAADSHRHELLAYCYRMTGSLHDAEDLVQETTVRAWRAAASYDPHRASVRTWLYRIATNLCLTALQHAERRVLPTDMSEPTGIWQVGVHPRRPEIPWLQPFPDSEPGDPAGTVAARDTIRLAFVSALQHLSPNQRAVLVLRDVLMFRAAETAELLELTPAAVNSALLRARARLAEIGPAAADSELSDTEQRHFLDRYVKAFEALDVETLKSVLRDDVVMQMPPFAAWFEGVDAVSAFLAEVFGASAEFRLLSTRANGQPAFGAYRPESTGSCAVNLHIPTLTADGISRIDIFHAPELFPAFGLPVRLP</sequence>
<comment type="caution">
    <text evidence="10">The sequence shown here is derived from an EMBL/GenBank/DDBJ whole genome shotgun (WGS) entry which is preliminary data.</text>
</comment>
<dbReference type="Pfam" id="PF04542">
    <property type="entry name" value="Sigma70_r2"/>
    <property type="match status" value="1"/>
</dbReference>
<evidence type="ECO:0000313" key="11">
    <source>
        <dbReference type="Proteomes" id="UP000279275"/>
    </source>
</evidence>
<dbReference type="InterPro" id="IPR013325">
    <property type="entry name" value="RNA_pol_sigma_r2"/>
</dbReference>
<gene>
    <name evidence="10" type="ORF">EBN03_09875</name>
</gene>
<dbReference type="NCBIfam" id="TIGR02937">
    <property type="entry name" value="sigma70-ECF"/>
    <property type="match status" value="1"/>
</dbReference>
<dbReference type="SUPFAM" id="SSF54427">
    <property type="entry name" value="NTF2-like"/>
    <property type="match status" value="1"/>
</dbReference>
<comment type="similarity">
    <text evidence="1">Belongs to the sigma-70 factor family. ECF subfamily.</text>
</comment>
<dbReference type="OrthoDB" id="7376212at2"/>
<keyword evidence="6" id="KW-0804">Transcription</keyword>
<dbReference type="NCBIfam" id="NF006089">
    <property type="entry name" value="PRK08241.1"/>
    <property type="match status" value="1"/>
</dbReference>
<dbReference type="GO" id="GO:0003677">
    <property type="term" value="F:DNA binding"/>
    <property type="evidence" value="ECO:0007669"/>
    <property type="project" value="UniProtKB-KW"/>
</dbReference>
<dbReference type="Pfam" id="PF12680">
    <property type="entry name" value="SnoaL_2"/>
    <property type="match status" value="1"/>
</dbReference>
<feature type="domain" description="SnoaL-like" evidence="9">
    <location>
        <begin position="203"/>
        <end position="275"/>
    </location>
</feature>
<dbReference type="SUPFAM" id="SSF88659">
    <property type="entry name" value="Sigma3 and sigma4 domains of RNA polymerase sigma factors"/>
    <property type="match status" value="1"/>
</dbReference>
<dbReference type="InterPro" id="IPR037401">
    <property type="entry name" value="SnoaL-like"/>
</dbReference>
<name>A0A3M2L9Q2_9NOCA</name>
<evidence type="ECO:0000256" key="1">
    <source>
        <dbReference type="ARBA" id="ARBA00010641"/>
    </source>
</evidence>
<dbReference type="EMBL" id="RFFH01000003">
    <property type="protein sequence ID" value="RMI33440.1"/>
    <property type="molecule type" value="Genomic_DNA"/>
</dbReference>
<evidence type="ECO:0000259" key="7">
    <source>
        <dbReference type="Pfam" id="PF04542"/>
    </source>
</evidence>
<protein>
    <submittedName>
        <fullName evidence="10">Sigma-70 family RNA polymerase sigma factor</fullName>
    </submittedName>
</protein>
<evidence type="ECO:0000256" key="5">
    <source>
        <dbReference type="ARBA" id="ARBA00023125"/>
    </source>
</evidence>
<dbReference type="InterPro" id="IPR013324">
    <property type="entry name" value="RNA_pol_sigma_r3/r4-like"/>
</dbReference>
<organism evidence="10 11">
    <name type="scientific">Nocardia stercoris</name>
    <dbReference type="NCBI Taxonomy" id="2483361"/>
    <lineage>
        <taxon>Bacteria</taxon>
        <taxon>Bacillati</taxon>
        <taxon>Actinomycetota</taxon>
        <taxon>Actinomycetes</taxon>
        <taxon>Mycobacteriales</taxon>
        <taxon>Nocardiaceae</taxon>
        <taxon>Nocardia</taxon>
    </lineage>
</organism>
<dbReference type="Gene3D" id="3.10.450.50">
    <property type="match status" value="1"/>
</dbReference>
<evidence type="ECO:0000313" key="10">
    <source>
        <dbReference type="EMBL" id="RMI33440.1"/>
    </source>
</evidence>
<dbReference type="InterPro" id="IPR052704">
    <property type="entry name" value="ECF_Sigma-70_Domain"/>
</dbReference>
<feature type="domain" description="RNA polymerase sigma-70 region 2" evidence="7">
    <location>
        <begin position="12"/>
        <end position="78"/>
    </location>
</feature>
<accession>A0A3M2L9Q2</accession>
<dbReference type="Proteomes" id="UP000279275">
    <property type="component" value="Unassembled WGS sequence"/>
</dbReference>
<keyword evidence="11" id="KW-1185">Reference proteome</keyword>
<evidence type="ECO:0000259" key="9">
    <source>
        <dbReference type="Pfam" id="PF12680"/>
    </source>
</evidence>
<dbReference type="Gene3D" id="1.10.10.10">
    <property type="entry name" value="Winged helix-like DNA-binding domain superfamily/Winged helix DNA-binding domain"/>
    <property type="match status" value="1"/>
</dbReference>
<feature type="domain" description="RNA polymerase sigma factor 70 region 4 type 2" evidence="8">
    <location>
        <begin position="129"/>
        <end position="181"/>
    </location>
</feature>
<dbReference type="Gene3D" id="1.10.1740.10">
    <property type="match status" value="1"/>
</dbReference>
<evidence type="ECO:0000256" key="6">
    <source>
        <dbReference type="ARBA" id="ARBA00023163"/>
    </source>
</evidence>
<dbReference type="Pfam" id="PF08281">
    <property type="entry name" value="Sigma70_r4_2"/>
    <property type="match status" value="1"/>
</dbReference>
<evidence type="ECO:0000256" key="2">
    <source>
        <dbReference type="ARBA" id="ARBA00011344"/>
    </source>
</evidence>
<evidence type="ECO:0000256" key="3">
    <source>
        <dbReference type="ARBA" id="ARBA00023015"/>
    </source>
</evidence>
<evidence type="ECO:0000259" key="8">
    <source>
        <dbReference type="Pfam" id="PF08281"/>
    </source>
</evidence>
<dbReference type="SUPFAM" id="SSF88946">
    <property type="entry name" value="Sigma2 domain of RNA polymerase sigma factors"/>
    <property type="match status" value="1"/>
</dbReference>
<dbReference type="PANTHER" id="PTHR30173">
    <property type="entry name" value="SIGMA 19 FACTOR"/>
    <property type="match status" value="1"/>
</dbReference>
<dbReference type="InterPro" id="IPR007627">
    <property type="entry name" value="RNA_pol_sigma70_r2"/>
</dbReference>
<dbReference type="InterPro" id="IPR014305">
    <property type="entry name" value="RNA_pol_sigma-G_actinobac"/>
</dbReference>
<dbReference type="PANTHER" id="PTHR30173:SF36">
    <property type="entry name" value="ECF RNA POLYMERASE SIGMA FACTOR SIGJ"/>
    <property type="match status" value="1"/>
</dbReference>
<dbReference type="GO" id="GO:0016987">
    <property type="term" value="F:sigma factor activity"/>
    <property type="evidence" value="ECO:0007669"/>
    <property type="project" value="UniProtKB-KW"/>
</dbReference>
<dbReference type="InterPro" id="IPR036388">
    <property type="entry name" value="WH-like_DNA-bd_sf"/>
</dbReference>
<keyword evidence="4" id="KW-0731">Sigma factor</keyword>
<keyword evidence="5" id="KW-0238">DNA-binding</keyword>
<comment type="subunit">
    <text evidence="2">Interacts transiently with the RNA polymerase catalytic core formed by RpoA, RpoB, RpoC and RpoZ (2 alpha, 1 beta, 1 beta' and 1 omega subunit) to form the RNA polymerase holoenzyme that can initiate transcription.</text>
</comment>
<dbReference type="GO" id="GO:0006352">
    <property type="term" value="P:DNA-templated transcription initiation"/>
    <property type="evidence" value="ECO:0007669"/>
    <property type="project" value="InterPro"/>
</dbReference>
<dbReference type="InterPro" id="IPR032710">
    <property type="entry name" value="NTF2-like_dom_sf"/>
</dbReference>
<keyword evidence="3" id="KW-0805">Transcription regulation</keyword>
<dbReference type="InterPro" id="IPR014284">
    <property type="entry name" value="RNA_pol_sigma-70_dom"/>
</dbReference>
<dbReference type="RefSeq" id="WP_122187638.1">
    <property type="nucleotide sequence ID" value="NZ_RFFH01000003.1"/>
</dbReference>
<evidence type="ECO:0000256" key="4">
    <source>
        <dbReference type="ARBA" id="ARBA00023082"/>
    </source>
</evidence>
<dbReference type="InterPro" id="IPR013249">
    <property type="entry name" value="RNA_pol_sigma70_r4_t2"/>
</dbReference>